<evidence type="ECO:0000256" key="1">
    <source>
        <dbReference type="SAM" id="SignalP"/>
    </source>
</evidence>
<organism evidence="2 3">
    <name type="scientific">Oculimacula yallundae</name>
    <dbReference type="NCBI Taxonomy" id="86028"/>
    <lineage>
        <taxon>Eukaryota</taxon>
        <taxon>Fungi</taxon>
        <taxon>Dikarya</taxon>
        <taxon>Ascomycota</taxon>
        <taxon>Pezizomycotina</taxon>
        <taxon>Leotiomycetes</taxon>
        <taxon>Helotiales</taxon>
        <taxon>Ploettnerulaceae</taxon>
        <taxon>Oculimacula</taxon>
    </lineage>
</organism>
<comment type="caution">
    <text evidence="2">The sequence shown here is derived from an EMBL/GenBank/DDBJ whole genome shotgun (WGS) entry which is preliminary data.</text>
</comment>
<evidence type="ECO:0000313" key="3">
    <source>
        <dbReference type="Proteomes" id="UP001595075"/>
    </source>
</evidence>
<reference evidence="2 3" key="1">
    <citation type="journal article" date="2024" name="Commun. Biol.">
        <title>Comparative genomic analysis of thermophilic fungi reveals convergent evolutionary adaptations and gene losses.</title>
        <authorList>
            <person name="Steindorff A.S."/>
            <person name="Aguilar-Pontes M.V."/>
            <person name="Robinson A.J."/>
            <person name="Andreopoulos B."/>
            <person name="LaButti K."/>
            <person name="Kuo A."/>
            <person name="Mondo S."/>
            <person name="Riley R."/>
            <person name="Otillar R."/>
            <person name="Haridas S."/>
            <person name="Lipzen A."/>
            <person name="Grimwood J."/>
            <person name="Schmutz J."/>
            <person name="Clum A."/>
            <person name="Reid I.D."/>
            <person name="Moisan M.C."/>
            <person name="Butler G."/>
            <person name="Nguyen T.T.M."/>
            <person name="Dewar K."/>
            <person name="Conant G."/>
            <person name="Drula E."/>
            <person name="Henrissat B."/>
            <person name="Hansel C."/>
            <person name="Singer S."/>
            <person name="Hutchinson M.I."/>
            <person name="de Vries R.P."/>
            <person name="Natvig D.O."/>
            <person name="Powell A.J."/>
            <person name="Tsang A."/>
            <person name="Grigoriev I.V."/>
        </authorList>
    </citation>
    <scope>NUCLEOTIDE SEQUENCE [LARGE SCALE GENOMIC DNA]</scope>
    <source>
        <strain evidence="2 3">CBS 494.80</strain>
    </source>
</reference>
<name>A0ABR4D2C9_9HELO</name>
<keyword evidence="1" id="KW-0732">Signal</keyword>
<sequence>MSVIMKTFLIALLALPAVLAAPAEITDPPTVAAGEYLVTDWECSCTDGKGNYTESACLYAGVRSGPDNKWCRAASKWMLGMDKRYTDEICARGSDTLVKGECHPIRLCQSSLVPYADNYQICAQQ</sequence>
<dbReference type="Proteomes" id="UP001595075">
    <property type="component" value="Unassembled WGS sequence"/>
</dbReference>
<feature type="signal peptide" evidence="1">
    <location>
        <begin position="1"/>
        <end position="20"/>
    </location>
</feature>
<protein>
    <submittedName>
        <fullName evidence="2">Uncharacterized protein</fullName>
    </submittedName>
</protein>
<gene>
    <name evidence="2" type="ORF">VTL71DRAFT_1203</name>
</gene>
<dbReference type="EMBL" id="JAZHXI010000001">
    <property type="protein sequence ID" value="KAL2076260.1"/>
    <property type="molecule type" value="Genomic_DNA"/>
</dbReference>
<feature type="chain" id="PRO_5046735046" evidence="1">
    <location>
        <begin position="21"/>
        <end position="125"/>
    </location>
</feature>
<evidence type="ECO:0000313" key="2">
    <source>
        <dbReference type="EMBL" id="KAL2076260.1"/>
    </source>
</evidence>
<proteinExistence type="predicted"/>
<accession>A0ABR4D2C9</accession>
<keyword evidence="3" id="KW-1185">Reference proteome</keyword>